<reference evidence="3" key="2">
    <citation type="submission" date="2019-09" db="UniProtKB">
        <authorList>
            <consortium name="WormBaseParasite"/>
        </authorList>
    </citation>
    <scope>IDENTIFICATION</scope>
</reference>
<name>A0A183F1Z2_HELPZ</name>
<protein>
    <submittedName>
        <fullName evidence="1 3">Uncharacterized protein</fullName>
    </submittedName>
</protein>
<gene>
    <name evidence="1" type="ORF">HPBE_LOCUS101</name>
</gene>
<proteinExistence type="predicted"/>
<dbReference type="EMBL" id="UZAH01000063">
    <property type="protein sequence ID" value="VDO18483.1"/>
    <property type="molecule type" value="Genomic_DNA"/>
</dbReference>
<sequence length="90" mass="9892">MIPTTMQIEFFNGTGVVVRTIQRAGITINARRSPVSPVSPVIPLIINLLERAPTASAFDPVECQSAPMDPLRSRDTKSVISVVQFFHEEV</sequence>
<accession>A0A183F1Z2</accession>
<evidence type="ECO:0000313" key="3">
    <source>
        <dbReference type="WBParaSite" id="HPBE_0000010001-mRNA-1"/>
    </source>
</evidence>
<evidence type="ECO:0000313" key="2">
    <source>
        <dbReference type="Proteomes" id="UP000050761"/>
    </source>
</evidence>
<organism evidence="2 3">
    <name type="scientific">Heligmosomoides polygyrus</name>
    <name type="common">Parasitic roundworm</name>
    <dbReference type="NCBI Taxonomy" id="6339"/>
    <lineage>
        <taxon>Eukaryota</taxon>
        <taxon>Metazoa</taxon>
        <taxon>Ecdysozoa</taxon>
        <taxon>Nematoda</taxon>
        <taxon>Chromadorea</taxon>
        <taxon>Rhabditida</taxon>
        <taxon>Rhabditina</taxon>
        <taxon>Rhabditomorpha</taxon>
        <taxon>Strongyloidea</taxon>
        <taxon>Heligmosomidae</taxon>
        <taxon>Heligmosomoides</taxon>
    </lineage>
</organism>
<reference evidence="1 2" key="1">
    <citation type="submission" date="2018-11" db="EMBL/GenBank/DDBJ databases">
        <authorList>
            <consortium name="Pathogen Informatics"/>
        </authorList>
    </citation>
    <scope>NUCLEOTIDE SEQUENCE [LARGE SCALE GENOMIC DNA]</scope>
</reference>
<dbReference type="Proteomes" id="UP000050761">
    <property type="component" value="Unassembled WGS sequence"/>
</dbReference>
<evidence type="ECO:0000313" key="1">
    <source>
        <dbReference type="EMBL" id="VDO18483.1"/>
    </source>
</evidence>
<keyword evidence="2" id="KW-1185">Reference proteome</keyword>
<accession>A0A3P7UCR0</accession>
<dbReference type="WBParaSite" id="HPBE_0000010001-mRNA-1">
    <property type="protein sequence ID" value="HPBE_0000010001-mRNA-1"/>
    <property type="gene ID" value="HPBE_0000010001"/>
</dbReference>
<dbReference type="AlphaFoldDB" id="A0A183F1Z2"/>